<dbReference type="EMBL" id="JACOQH010000002">
    <property type="protein sequence ID" value="MBC5752974.1"/>
    <property type="molecule type" value="Genomic_DNA"/>
</dbReference>
<reference evidence="1 2" key="1">
    <citation type="submission" date="2020-08" db="EMBL/GenBank/DDBJ databases">
        <title>Genome public.</title>
        <authorList>
            <person name="Liu C."/>
            <person name="Sun Q."/>
        </authorList>
    </citation>
    <scope>NUCLEOTIDE SEQUENCE [LARGE SCALE GENOMIC DNA]</scope>
    <source>
        <strain evidence="1 2">BX0805</strain>
    </source>
</reference>
<evidence type="ECO:0000313" key="2">
    <source>
        <dbReference type="Proteomes" id="UP000621540"/>
    </source>
</evidence>
<name>A0ABR7I886_9FIRM</name>
<proteinExistence type="predicted"/>
<gene>
    <name evidence="1" type="ORF">H8Z76_02865</name>
</gene>
<keyword evidence="2" id="KW-1185">Reference proteome</keyword>
<dbReference type="Proteomes" id="UP000621540">
    <property type="component" value="Unassembled WGS sequence"/>
</dbReference>
<sequence>MSQTYNTGDVGFCPYVGHSGGMIITWEDNTVISVECSAENHEVCGYSETCKFYQRHPVGFVKTFPLNNGSV</sequence>
<organism evidence="1 2">
    <name type="scientific">Roseburia yibonii</name>
    <dbReference type="NCBI Taxonomy" id="2763063"/>
    <lineage>
        <taxon>Bacteria</taxon>
        <taxon>Bacillati</taxon>
        <taxon>Bacillota</taxon>
        <taxon>Clostridia</taxon>
        <taxon>Lachnospirales</taxon>
        <taxon>Lachnospiraceae</taxon>
        <taxon>Roseburia</taxon>
    </lineage>
</organism>
<dbReference type="RefSeq" id="WP_186981607.1">
    <property type="nucleotide sequence ID" value="NZ_JACOQH010000002.1"/>
</dbReference>
<evidence type="ECO:0000313" key="1">
    <source>
        <dbReference type="EMBL" id="MBC5752974.1"/>
    </source>
</evidence>
<protein>
    <submittedName>
        <fullName evidence="1">Uncharacterized protein</fullName>
    </submittedName>
</protein>
<accession>A0ABR7I886</accession>
<comment type="caution">
    <text evidence="1">The sequence shown here is derived from an EMBL/GenBank/DDBJ whole genome shotgun (WGS) entry which is preliminary data.</text>
</comment>